<keyword evidence="2" id="KW-1185">Reference proteome</keyword>
<name>A0A1U9ZQX1_9ACTN</name>
<reference evidence="2" key="1">
    <citation type="journal article" date="2017" name="Med. Chem. Commun.">
        <title>Nonomuraea sp. ATCC 55076 harbours the largest actinomycete chromosome to date and the kistamicin biosynthetic gene cluster.</title>
        <authorList>
            <person name="Nazari B."/>
            <person name="Forneris C.C."/>
            <person name="Gibson M.I."/>
            <person name="Moon K."/>
            <person name="Schramma K.R."/>
            <person name="Seyedsayamdost M.R."/>
        </authorList>
    </citation>
    <scope>NUCLEOTIDE SEQUENCE [LARGE SCALE GENOMIC DNA]</scope>
    <source>
        <strain evidence="2">ATCC 55076</strain>
    </source>
</reference>
<sequence length="138" mass="14164">MTRNSPDDATRKGTSAVDAIEGLLAFAASRPRWAASAAINSASEAIARSRALAAQSPGEHLPLLARCLNTTARLMLARGRATEALPLAQEAVALSRSIGGASLAVSLRRLAAAQEALQRFGDAAATLAEADRLPPPPG</sequence>
<gene>
    <name evidence="1" type="ORF">BKM31_01435</name>
</gene>
<evidence type="ECO:0000313" key="1">
    <source>
        <dbReference type="EMBL" id="AQZ60353.1"/>
    </source>
</evidence>
<proteinExistence type="predicted"/>
<dbReference type="RefSeq" id="WP_080036411.1">
    <property type="nucleotide sequence ID" value="NZ_CP017717.1"/>
</dbReference>
<dbReference type="InterPro" id="IPR011990">
    <property type="entry name" value="TPR-like_helical_dom_sf"/>
</dbReference>
<evidence type="ECO:0008006" key="3">
    <source>
        <dbReference type="Google" id="ProtNLM"/>
    </source>
</evidence>
<accession>A0A1U9ZQX1</accession>
<dbReference type="SUPFAM" id="SSF48452">
    <property type="entry name" value="TPR-like"/>
    <property type="match status" value="1"/>
</dbReference>
<dbReference type="STRING" id="1909395.BKM31_01435"/>
<dbReference type="KEGG" id="noa:BKM31_01435"/>
<dbReference type="Proteomes" id="UP000190797">
    <property type="component" value="Chromosome"/>
</dbReference>
<dbReference type="OrthoDB" id="3543031at2"/>
<dbReference type="EMBL" id="CP017717">
    <property type="protein sequence ID" value="AQZ60353.1"/>
    <property type="molecule type" value="Genomic_DNA"/>
</dbReference>
<evidence type="ECO:0000313" key="2">
    <source>
        <dbReference type="Proteomes" id="UP000190797"/>
    </source>
</evidence>
<dbReference type="AlphaFoldDB" id="A0A1U9ZQX1"/>
<organism evidence="1 2">
    <name type="scientific">[Actinomadura] parvosata subsp. kistnae</name>
    <dbReference type="NCBI Taxonomy" id="1909395"/>
    <lineage>
        <taxon>Bacteria</taxon>
        <taxon>Bacillati</taxon>
        <taxon>Actinomycetota</taxon>
        <taxon>Actinomycetes</taxon>
        <taxon>Streptosporangiales</taxon>
        <taxon>Streptosporangiaceae</taxon>
        <taxon>Nonomuraea</taxon>
    </lineage>
</organism>
<dbReference type="Gene3D" id="1.25.40.10">
    <property type="entry name" value="Tetratricopeptide repeat domain"/>
    <property type="match status" value="1"/>
</dbReference>
<protein>
    <recommendedName>
        <fullName evidence="3">MalT-like TPR region domain-containing protein</fullName>
    </recommendedName>
</protein>